<dbReference type="AlphaFoldDB" id="A0A532V1L5"/>
<accession>A0A532V1L5</accession>
<reference evidence="1 2" key="1">
    <citation type="submission" date="2017-06" db="EMBL/GenBank/DDBJ databases">
        <title>Novel microbial phyla capable of carbon fixation and sulfur reduction in deep-sea sediments.</title>
        <authorList>
            <person name="Huang J."/>
            <person name="Baker B."/>
            <person name="Wang Y."/>
        </authorList>
    </citation>
    <scope>NUCLEOTIDE SEQUENCE [LARGE SCALE GENOMIC DNA]</scope>
    <source>
        <strain evidence="1">B3_LCP</strain>
    </source>
</reference>
<evidence type="ECO:0000313" key="1">
    <source>
        <dbReference type="EMBL" id="TKJ41058.1"/>
    </source>
</evidence>
<name>A0A532V1L5_UNCL8</name>
<dbReference type="EMBL" id="NJBN01000003">
    <property type="protein sequence ID" value="TKJ41058.1"/>
    <property type="molecule type" value="Genomic_DNA"/>
</dbReference>
<sequence length="208" mass="23912">MSKHCAIIGDIKGSRDLDNWPETFQKLTEILQEVNRRYSEEILIEFNPTIGDEFQGALRTPERAFDVYTFIKASLPVQIYCGMGIGEIEKSQDDDKGLRGSAFYRAREALEECKNQELSLIFKSQNQKNHADETINIILMLIWTIESSWTDRQKEIVNCFRLHPDYTLSELGGNFRISQPTVSSILKASNYQDIYKAETHIAGILRVK</sequence>
<organism evidence="1 2">
    <name type="scientific">candidate division LCP-89 bacterium B3_LCP</name>
    <dbReference type="NCBI Taxonomy" id="2012998"/>
    <lineage>
        <taxon>Bacteria</taxon>
        <taxon>Pseudomonadati</taxon>
        <taxon>Bacteria division LCP-89</taxon>
    </lineage>
</organism>
<dbReference type="Pfam" id="PF16264">
    <property type="entry name" value="SatD"/>
    <property type="match status" value="1"/>
</dbReference>
<evidence type="ECO:0008006" key="3">
    <source>
        <dbReference type="Google" id="ProtNLM"/>
    </source>
</evidence>
<evidence type="ECO:0000313" key="2">
    <source>
        <dbReference type="Proteomes" id="UP000319619"/>
    </source>
</evidence>
<dbReference type="InterPro" id="IPR032580">
    <property type="entry name" value="SatD"/>
</dbReference>
<comment type="caution">
    <text evidence="1">The sequence shown here is derived from an EMBL/GenBank/DDBJ whole genome shotgun (WGS) entry which is preliminary data.</text>
</comment>
<proteinExistence type="predicted"/>
<dbReference type="Proteomes" id="UP000319619">
    <property type="component" value="Unassembled WGS sequence"/>
</dbReference>
<protein>
    <recommendedName>
        <fullName evidence="3">SatD family (SatD)</fullName>
    </recommendedName>
</protein>
<gene>
    <name evidence="1" type="ORF">CEE37_05170</name>
</gene>